<dbReference type="Pfam" id="PF02073">
    <property type="entry name" value="Peptidase_M29"/>
    <property type="match status" value="1"/>
</dbReference>
<dbReference type="InterPro" id="IPR052170">
    <property type="entry name" value="M29_Exopeptidase"/>
</dbReference>
<comment type="similarity">
    <text evidence="4">Belongs to the peptidase M29 family.</text>
</comment>
<dbReference type="EMBL" id="BSOW01000013">
    <property type="protein sequence ID" value="GLR87156.1"/>
    <property type="molecule type" value="Genomic_DNA"/>
</dbReference>
<dbReference type="Gene3D" id="3.40.1830.10">
    <property type="entry name" value="Thermophilic metalloprotease (M29)"/>
    <property type="match status" value="1"/>
</dbReference>
<dbReference type="InterPro" id="IPR035097">
    <property type="entry name" value="M29_N-terminal"/>
</dbReference>
<comment type="caution">
    <text evidence="10">The sequence shown here is derived from an EMBL/GenBank/DDBJ whole genome shotgun (WGS) entry which is preliminary data.</text>
</comment>
<evidence type="ECO:0000256" key="1">
    <source>
        <dbReference type="ARBA" id="ARBA00001941"/>
    </source>
</evidence>
<gene>
    <name evidence="10" type="ORF">GCM10007857_38670</name>
</gene>
<protein>
    <submittedName>
        <fullName evidence="10">Aminopeptidase</fullName>
    </submittedName>
</protein>
<keyword evidence="8" id="KW-0378">Hydrolase</keyword>
<name>A0ABQ6B3H5_9BRAD</name>
<evidence type="ECO:0000313" key="10">
    <source>
        <dbReference type="EMBL" id="GLR87156.1"/>
    </source>
</evidence>
<comment type="cofactor">
    <cofactor evidence="1">
        <name>Co(2+)</name>
        <dbReference type="ChEBI" id="CHEBI:48828"/>
    </cofactor>
</comment>
<evidence type="ECO:0000256" key="8">
    <source>
        <dbReference type="ARBA" id="ARBA00022801"/>
    </source>
</evidence>
<reference evidence="11" key="1">
    <citation type="journal article" date="2019" name="Int. J. Syst. Evol. Microbiol.">
        <title>The Global Catalogue of Microorganisms (GCM) 10K type strain sequencing project: providing services to taxonomists for standard genome sequencing and annotation.</title>
        <authorList>
            <consortium name="The Broad Institute Genomics Platform"/>
            <consortium name="The Broad Institute Genome Sequencing Center for Infectious Disease"/>
            <person name="Wu L."/>
            <person name="Ma J."/>
        </authorList>
    </citation>
    <scope>NUCLEOTIDE SEQUENCE [LARGE SCALE GENOMIC DNA]</scope>
    <source>
        <strain evidence="11">NBRC 102520</strain>
    </source>
</reference>
<organism evidence="10 11">
    <name type="scientific">Bradyrhizobium iriomotense</name>
    <dbReference type="NCBI Taxonomy" id="441950"/>
    <lineage>
        <taxon>Bacteria</taxon>
        <taxon>Pseudomonadati</taxon>
        <taxon>Pseudomonadota</taxon>
        <taxon>Alphaproteobacteria</taxon>
        <taxon>Hyphomicrobiales</taxon>
        <taxon>Nitrobacteraceae</taxon>
        <taxon>Bradyrhizobium</taxon>
    </lineage>
</organism>
<evidence type="ECO:0000256" key="5">
    <source>
        <dbReference type="ARBA" id="ARBA00022438"/>
    </source>
</evidence>
<comment type="cofactor">
    <cofactor evidence="2">
        <name>Mg(2+)</name>
        <dbReference type="ChEBI" id="CHEBI:18420"/>
    </cofactor>
</comment>
<keyword evidence="5 10" id="KW-0031">Aminopeptidase</keyword>
<keyword evidence="11" id="KW-1185">Reference proteome</keyword>
<dbReference type="InterPro" id="IPR000787">
    <property type="entry name" value="Peptidase_M29"/>
</dbReference>
<keyword evidence="7" id="KW-0479">Metal-binding</keyword>
<keyword evidence="9" id="KW-0482">Metalloprotease</keyword>
<evidence type="ECO:0000256" key="2">
    <source>
        <dbReference type="ARBA" id="ARBA00001946"/>
    </source>
</evidence>
<sequence length="418" mass="45384">MTDQRITSTPIDPAKLDRLAEVAVKVGLGLRPGQDLLLTAPAIALPLVRRIAVHAYKAGAGIVTPILSDEEMTLARYRHGHDDSFDRAAGWLYEGMAKAFSENTARLAIVGDNPMLLSGEDPAKVARASKANSMAYQPALEKIVNFDTNWNIIAYPSPSWAKQVFPDDPEEIAIGKLAEAIFAASRVDREDAMANWAQHNAVLRERTNWLNGKRFRALQYSGPGTDLTIGLADGHEWEGGASLSKNGISCNANIPTEEVFTTPHCRRVYGHVVSSKPLSYQGTLIDNIAVRFEDGKIVDAKASRGAEVLNKVLDTDEGARRLGEVALVPHSSPISQSGLLFFNTLFDENAASHIALGQCYSKCFINGAKLTPQQIVAQGGNQSLIHIDWMIGSAETDIDGILADGSKEPVFRKGEWVK</sequence>
<dbReference type="GO" id="GO:0004177">
    <property type="term" value="F:aminopeptidase activity"/>
    <property type="evidence" value="ECO:0007669"/>
    <property type="project" value="UniProtKB-KW"/>
</dbReference>
<dbReference type="RefSeq" id="WP_284267829.1">
    <property type="nucleotide sequence ID" value="NZ_BSOW01000013.1"/>
</dbReference>
<dbReference type="PRINTS" id="PR00919">
    <property type="entry name" value="THERMOPTASE"/>
</dbReference>
<evidence type="ECO:0000256" key="3">
    <source>
        <dbReference type="ARBA" id="ARBA00001947"/>
    </source>
</evidence>
<evidence type="ECO:0000256" key="7">
    <source>
        <dbReference type="ARBA" id="ARBA00022723"/>
    </source>
</evidence>
<evidence type="ECO:0000256" key="9">
    <source>
        <dbReference type="ARBA" id="ARBA00023049"/>
    </source>
</evidence>
<comment type="cofactor">
    <cofactor evidence="3">
        <name>Zn(2+)</name>
        <dbReference type="ChEBI" id="CHEBI:29105"/>
    </cofactor>
</comment>
<evidence type="ECO:0000313" key="11">
    <source>
        <dbReference type="Proteomes" id="UP001156905"/>
    </source>
</evidence>
<dbReference type="PANTHER" id="PTHR34448:SF3">
    <property type="entry name" value="AMINOPEPTIDASE AMPS"/>
    <property type="match status" value="1"/>
</dbReference>
<proteinExistence type="inferred from homology"/>
<accession>A0ABQ6B3H5</accession>
<dbReference type="SUPFAM" id="SSF144052">
    <property type="entry name" value="Thermophilic metalloprotease-like"/>
    <property type="match status" value="1"/>
</dbReference>
<keyword evidence="6" id="KW-0645">Protease</keyword>
<dbReference type="Proteomes" id="UP001156905">
    <property type="component" value="Unassembled WGS sequence"/>
</dbReference>
<dbReference type="PANTHER" id="PTHR34448">
    <property type="entry name" value="AMINOPEPTIDASE"/>
    <property type="match status" value="1"/>
</dbReference>
<evidence type="ECO:0000256" key="6">
    <source>
        <dbReference type="ARBA" id="ARBA00022670"/>
    </source>
</evidence>
<evidence type="ECO:0000256" key="4">
    <source>
        <dbReference type="ARBA" id="ARBA00008236"/>
    </source>
</evidence>